<evidence type="ECO:0000256" key="3">
    <source>
        <dbReference type="ARBA" id="ARBA00023136"/>
    </source>
</evidence>
<dbReference type="Proteomes" id="UP001155660">
    <property type="component" value="Chromosome B9"/>
</dbReference>
<keyword evidence="2 6" id="KW-0732">Signal</keyword>
<dbReference type="PANTHER" id="PTHR12080">
    <property type="entry name" value="SIGNALING LYMPHOCYTIC ACTIVATION MOLECULE"/>
    <property type="match status" value="1"/>
</dbReference>
<dbReference type="OrthoDB" id="8963224at2759"/>
<sequence length="276" mass="31432">MQLNLTLILFSLIFMFPPGKFVSSCIYKAVGDKVVISFDDAKLQEDNELRWIHNQRRVYWKKGSQVKHSELNTDQYGSLILENVQKDKSGEYRGIIYDAEGKFIKETLQHLCVLEPVAEPIVLVECVEKGVNLNCSAVNNDEVVVSWMKNDMKANVTHAVLHVTSSELKPGDNFSCTVSNQISKKSAKNVEPVCFDTDMSEKRFLFGLDLWWMLVILTGGGSFLLILVIICLVCVCRCCRQNKRKAKRKEQHQLVSLMPYYLNRLDDQQNPASSFG</sequence>
<dbReference type="GO" id="GO:0005911">
    <property type="term" value="C:cell-cell junction"/>
    <property type="evidence" value="ECO:0007669"/>
    <property type="project" value="TreeGrafter"/>
</dbReference>
<keyword evidence="5" id="KW-0812">Transmembrane</keyword>
<feature type="transmembrane region" description="Helical" evidence="5">
    <location>
        <begin position="210"/>
        <end position="239"/>
    </location>
</feature>
<evidence type="ECO:0000256" key="5">
    <source>
        <dbReference type="SAM" id="Phobius"/>
    </source>
</evidence>
<keyword evidence="4" id="KW-0325">Glycoprotein</keyword>
<dbReference type="InterPro" id="IPR007110">
    <property type="entry name" value="Ig-like_dom"/>
</dbReference>
<evidence type="ECO:0000313" key="8">
    <source>
        <dbReference type="RefSeq" id="XP_042586595.1"/>
    </source>
</evidence>
<dbReference type="PANTHER" id="PTHR12080:SF59">
    <property type="entry name" value="HEPATIC AND GLIAL CELL ADHESION MOLECULE"/>
    <property type="match status" value="1"/>
</dbReference>
<dbReference type="RefSeq" id="XP_042586595.1">
    <property type="nucleotide sequence ID" value="XM_042730661.1"/>
</dbReference>
<accession>A0A9Q9WNE1</accession>
<evidence type="ECO:0000256" key="4">
    <source>
        <dbReference type="ARBA" id="ARBA00023180"/>
    </source>
</evidence>
<dbReference type="PROSITE" id="PS50835">
    <property type="entry name" value="IG_LIKE"/>
    <property type="match status" value="1"/>
</dbReference>
<organism evidence="8">
    <name type="scientific">Cyprinus carpio</name>
    <name type="common">Common carp</name>
    <dbReference type="NCBI Taxonomy" id="7962"/>
    <lineage>
        <taxon>Eukaryota</taxon>
        <taxon>Metazoa</taxon>
        <taxon>Chordata</taxon>
        <taxon>Craniata</taxon>
        <taxon>Vertebrata</taxon>
        <taxon>Euteleostomi</taxon>
        <taxon>Actinopterygii</taxon>
        <taxon>Neopterygii</taxon>
        <taxon>Teleostei</taxon>
        <taxon>Ostariophysi</taxon>
        <taxon>Cypriniformes</taxon>
        <taxon>Cyprinidae</taxon>
        <taxon>Cyprininae</taxon>
        <taxon>Cyprinus</taxon>
    </lineage>
</organism>
<evidence type="ECO:0000256" key="1">
    <source>
        <dbReference type="ARBA" id="ARBA00004370"/>
    </source>
</evidence>
<proteinExistence type="predicted"/>
<dbReference type="InterPro" id="IPR015631">
    <property type="entry name" value="CD2/SLAM_rcpt"/>
</dbReference>
<feature type="chain" id="PRO_5040248299" evidence="6">
    <location>
        <begin position="22"/>
        <end position="276"/>
    </location>
</feature>
<evidence type="ECO:0000259" key="7">
    <source>
        <dbReference type="PROSITE" id="PS50835"/>
    </source>
</evidence>
<dbReference type="GeneID" id="122138417"/>
<keyword evidence="5" id="KW-1133">Transmembrane helix</keyword>
<dbReference type="KEGG" id="ccar:122138417"/>
<feature type="signal peptide" evidence="6">
    <location>
        <begin position="1"/>
        <end position="21"/>
    </location>
</feature>
<dbReference type="AlphaFoldDB" id="A0A9Q9WNE1"/>
<evidence type="ECO:0000256" key="2">
    <source>
        <dbReference type="ARBA" id="ARBA00022729"/>
    </source>
</evidence>
<evidence type="ECO:0000256" key="6">
    <source>
        <dbReference type="SAM" id="SignalP"/>
    </source>
</evidence>
<comment type="subcellular location">
    <subcellularLocation>
        <location evidence="1">Membrane</location>
    </subcellularLocation>
</comment>
<protein>
    <submittedName>
        <fullName evidence="8">Hepatocyte cell adhesion molecule-like</fullName>
    </submittedName>
</protein>
<gene>
    <name evidence="8" type="primary">LOC122138417</name>
</gene>
<reference evidence="8" key="1">
    <citation type="submission" date="2025-08" db="UniProtKB">
        <authorList>
            <consortium name="RefSeq"/>
        </authorList>
    </citation>
    <scope>IDENTIFICATION</scope>
    <source>
        <tissue evidence="8">Muscle</tissue>
    </source>
</reference>
<name>A0A9Q9WNE1_CYPCA</name>
<keyword evidence="3 5" id="KW-0472">Membrane</keyword>
<dbReference type="GO" id="GO:0016020">
    <property type="term" value="C:membrane"/>
    <property type="evidence" value="ECO:0007669"/>
    <property type="project" value="UniProtKB-SubCell"/>
</dbReference>
<dbReference type="CDD" id="cd00096">
    <property type="entry name" value="Ig"/>
    <property type="match status" value="1"/>
</dbReference>
<feature type="domain" description="Ig-like" evidence="7">
    <location>
        <begin position="120"/>
        <end position="191"/>
    </location>
</feature>